<dbReference type="EMBL" id="JAVRFE010000001">
    <property type="protein sequence ID" value="MDT0454322.1"/>
    <property type="molecule type" value="Genomic_DNA"/>
</dbReference>
<sequence>MTSYDDLEPQHDQAGDVLLNTQLVRPYAIAGVTYVPASEAVKPCPFPCDCCKGAGRQ</sequence>
<evidence type="ECO:0000313" key="1">
    <source>
        <dbReference type="EMBL" id="MDT0454322.1"/>
    </source>
</evidence>
<dbReference type="Proteomes" id="UP001180551">
    <property type="component" value="Unassembled WGS sequence"/>
</dbReference>
<protein>
    <submittedName>
        <fullName evidence="1">Uncharacterized protein</fullName>
    </submittedName>
</protein>
<organism evidence="1 2">
    <name type="scientific">Streptomyces mooreae</name>
    <dbReference type="NCBI Taxonomy" id="3075523"/>
    <lineage>
        <taxon>Bacteria</taxon>
        <taxon>Bacillati</taxon>
        <taxon>Actinomycetota</taxon>
        <taxon>Actinomycetes</taxon>
        <taxon>Kitasatosporales</taxon>
        <taxon>Streptomycetaceae</taxon>
        <taxon>Streptomyces</taxon>
    </lineage>
</organism>
<gene>
    <name evidence="1" type="ORF">RM550_01035</name>
</gene>
<dbReference type="RefSeq" id="WP_311621757.1">
    <property type="nucleotide sequence ID" value="NZ_JAVRFE010000001.1"/>
</dbReference>
<reference evidence="1" key="1">
    <citation type="submission" date="2024-05" db="EMBL/GenBank/DDBJ databases">
        <title>30 novel species of actinomycetes from the DSMZ collection.</title>
        <authorList>
            <person name="Nouioui I."/>
        </authorList>
    </citation>
    <scope>NUCLEOTIDE SEQUENCE</scope>
    <source>
        <strain evidence="1">DSM 41527</strain>
    </source>
</reference>
<evidence type="ECO:0000313" key="2">
    <source>
        <dbReference type="Proteomes" id="UP001180551"/>
    </source>
</evidence>
<accession>A0ABU2SZA1</accession>
<comment type="caution">
    <text evidence="1">The sequence shown here is derived from an EMBL/GenBank/DDBJ whole genome shotgun (WGS) entry which is preliminary data.</text>
</comment>
<keyword evidence="2" id="KW-1185">Reference proteome</keyword>
<name>A0ABU2SZA1_9ACTN</name>
<proteinExistence type="predicted"/>